<evidence type="ECO:0000313" key="1">
    <source>
        <dbReference type="EMBL" id="PMP68630.1"/>
    </source>
</evidence>
<name>A0A2N7PPV4_9BACT</name>
<organism evidence="1 2">
    <name type="scientific">Thermodesulfobacterium geofontis</name>
    <dbReference type="NCBI Taxonomy" id="1295609"/>
    <lineage>
        <taxon>Bacteria</taxon>
        <taxon>Pseudomonadati</taxon>
        <taxon>Thermodesulfobacteriota</taxon>
        <taxon>Thermodesulfobacteria</taxon>
        <taxon>Thermodesulfobacteriales</taxon>
        <taxon>Thermodesulfobacteriaceae</taxon>
        <taxon>Thermodesulfobacterium</taxon>
    </lineage>
</organism>
<protein>
    <submittedName>
        <fullName evidence="1">Uncharacterized protein</fullName>
    </submittedName>
</protein>
<dbReference type="Proteomes" id="UP000235460">
    <property type="component" value="Unassembled WGS sequence"/>
</dbReference>
<dbReference type="Gene3D" id="3.30.420.40">
    <property type="match status" value="1"/>
</dbReference>
<accession>A0A2N7PPV4</accession>
<reference evidence="1 2" key="1">
    <citation type="submission" date="2018-01" db="EMBL/GenBank/DDBJ databases">
        <title>Metagenomic assembled genomes from two thermal pools in the Uzon Caldera, Kamchatka, Russia.</title>
        <authorList>
            <person name="Wilkins L."/>
            <person name="Ettinger C."/>
        </authorList>
    </citation>
    <scope>NUCLEOTIDE SEQUENCE [LARGE SCALE GENOMIC DNA]</scope>
    <source>
        <strain evidence="1">ZAV-08</strain>
    </source>
</reference>
<dbReference type="EMBL" id="PNIK01000019">
    <property type="protein sequence ID" value="PMP68630.1"/>
    <property type="molecule type" value="Genomic_DNA"/>
</dbReference>
<comment type="caution">
    <text evidence="1">The sequence shown here is derived from an EMBL/GenBank/DDBJ whole genome shotgun (WGS) entry which is preliminary data.</text>
</comment>
<gene>
    <name evidence="1" type="ORF">C0190_01340</name>
</gene>
<proteinExistence type="predicted"/>
<dbReference type="AlphaFoldDB" id="A0A2N7PPV4"/>
<evidence type="ECO:0000313" key="2">
    <source>
        <dbReference type="Proteomes" id="UP000235460"/>
    </source>
</evidence>
<sequence>MKILGLDVGSTYIKSALIENKNLVALELTEISYNPLERCYIFIEKFKSDKIVATEYGRKLISLCYRNKIFSSFYQNNYKYRVTGHILFFAELEIISMIVKGIDRKEIFKAVHFSISQKITTMLKRVSFEKDIILVGAVLIINYKSFY</sequence>